<dbReference type="EMBL" id="AEMG01000015">
    <property type="protein sequence ID" value="EFW91306.1"/>
    <property type="molecule type" value="Genomic_DNA"/>
</dbReference>
<evidence type="ECO:0000256" key="8">
    <source>
        <dbReference type="ARBA" id="ARBA00023065"/>
    </source>
</evidence>
<keyword evidence="4" id="KW-1003">Cell membrane</keyword>
<evidence type="ECO:0000256" key="10">
    <source>
        <dbReference type="ARBA" id="ARBA00023201"/>
    </source>
</evidence>
<dbReference type="PANTHER" id="PTHR10110:SF195">
    <property type="entry name" value="NA(+)_H(+) ANTIPORTER NHAS2"/>
    <property type="match status" value="1"/>
</dbReference>
<evidence type="ECO:0000313" key="16">
    <source>
        <dbReference type="Proteomes" id="UP000184203"/>
    </source>
</evidence>
<evidence type="ECO:0000313" key="15">
    <source>
        <dbReference type="Proteomes" id="UP000003751"/>
    </source>
</evidence>
<dbReference type="GO" id="GO:0015385">
    <property type="term" value="F:sodium:proton antiporter activity"/>
    <property type="evidence" value="ECO:0007669"/>
    <property type="project" value="InterPro"/>
</dbReference>
<feature type="transmembrane region" description="Helical" evidence="11">
    <location>
        <begin position="357"/>
        <end position="378"/>
    </location>
</feature>
<dbReference type="GO" id="GO:0015386">
    <property type="term" value="F:potassium:proton antiporter activity"/>
    <property type="evidence" value="ECO:0007669"/>
    <property type="project" value="TreeGrafter"/>
</dbReference>
<evidence type="ECO:0000256" key="3">
    <source>
        <dbReference type="ARBA" id="ARBA00022449"/>
    </source>
</evidence>
<evidence type="ECO:0000256" key="11">
    <source>
        <dbReference type="SAM" id="Phobius"/>
    </source>
</evidence>
<feature type="domain" description="Cation/H+ exchanger transmembrane" evidence="12">
    <location>
        <begin position="25"/>
        <end position="413"/>
    </location>
</feature>
<dbReference type="PANTHER" id="PTHR10110">
    <property type="entry name" value="SODIUM/HYDROGEN EXCHANGER"/>
    <property type="match status" value="1"/>
</dbReference>
<feature type="transmembrane region" description="Helical" evidence="11">
    <location>
        <begin position="12"/>
        <end position="32"/>
    </location>
</feature>
<dbReference type="InterPro" id="IPR006153">
    <property type="entry name" value="Cation/H_exchanger_TM"/>
</dbReference>
<feature type="transmembrane region" description="Helical" evidence="11">
    <location>
        <begin position="39"/>
        <end position="57"/>
    </location>
</feature>
<keyword evidence="7" id="KW-0915">Sodium</keyword>
<keyword evidence="2" id="KW-0813">Transport</keyword>
<evidence type="ECO:0000256" key="1">
    <source>
        <dbReference type="ARBA" id="ARBA00004651"/>
    </source>
</evidence>
<accession>E7QVP3</accession>
<reference evidence="13 15" key="1">
    <citation type="journal article" date="2014" name="ISME J.">
        <title>Trehalose/2-sulfotrehalose biosynthesis and glycine-betaine uptake are widely spread mechanisms for osmoadaptation in the Halobacteriales.</title>
        <authorList>
            <person name="Youssef N.H."/>
            <person name="Savage-Ashlock K.N."/>
            <person name="McCully A.L."/>
            <person name="Luedtke B."/>
            <person name="Shaw E.I."/>
            <person name="Hoff W.D."/>
            <person name="Elshahed M.S."/>
        </authorList>
    </citation>
    <scope>NUCLEOTIDE SEQUENCE [LARGE SCALE GENOMIC DNA]</scope>
    <source>
        <strain evidence="13 15">DX253</strain>
    </source>
</reference>
<comment type="subcellular location">
    <subcellularLocation>
        <location evidence="1">Cell membrane</location>
        <topology evidence="1">Multi-pass membrane protein</topology>
    </subcellularLocation>
</comment>
<proteinExistence type="predicted"/>
<dbReference type="AlphaFoldDB" id="E7QVP3"/>
<keyword evidence="8" id="KW-0406">Ion transport</keyword>
<dbReference type="GO" id="GO:0098719">
    <property type="term" value="P:sodium ion import across plasma membrane"/>
    <property type="evidence" value="ECO:0007669"/>
    <property type="project" value="TreeGrafter"/>
</dbReference>
<feature type="transmembrane region" description="Helical" evidence="11">
    <location>
        <begin position="93"/>
        <end position="115"/>
    </location>
</feature>
<dbReference type="PATRIC" id="fig|797209.4.peg.2837"/>
<keyword evidence="3" id="KW-0050">Antiport</keyword>
<dbReference type="RefSeq" id="WP_007980947.1">
    <property type="nucleotide sequence ID" value="NZ_AEMG01000015.1"/>
</dbReference>
<dbReference type="EMBL" id="FRAN01000004">
    <property type="protein sequence ID" value="SHL10296.1"/>
    <property type="molecule type" value="Genomic_DNA"/>
</dbReference>
<feature type="transmembrane region" description="Helical" evidence="11">
    <location>
        <begin position="236"/>
        <end position="253"/>
    </location>
</feature>
<evidence type="ECO:0000313" key="14">
    <source>
        <dbReference type="EMBL" id="SHL10296.1"/>
    </source>
</evidence>
<evidence type="ECO:0000259" key="12">
    <source>
        <dbReference type="Pfam" id="PF00999"/>
    </source>
</evidence>
<keyword evidence="5 11" id="KW-0812">Transmembrane</keyword>
<sequence length="552" mass="58903">MVSGGIQAAGSLESHLFTLLAVFVIAGVVGTFTTKIVRIPYTVGLVLAGLAVSVLDLPLTTPLSNQLILLVILPTLIFQSAMNIDTEQLREDVVPILVLAVVGLVVSVAIVGVLGSQLLGLSVAVALLLGAIAMPTDPVSVVALFEDLGAPERLSVLTEGESILNDGVGIVLYSVLLSVLLEARVRDVTATELITPSLVVRDVGFGIVIAMVGGTFIGLVAGYVAYRLLILVDQPMTGIVFTVVLAYGVYVLAEHLDVSGVIAVLGAGLVVGTHGTRDAVSARTRLTLGTVWASAAFIANTVIFVAIGVATPLDLLERYAGEILVAVVLVFLARAVVVYPLVALLNRRFTSTIPRSYQHVIVWSGIHASVPIALVLGLPRSLPVALREELSAIVFGVAAVTLVVNGLTMGRLIERLGIVITSAAERRYELLMGRLHGVNAALAGAEELHERDDISAEIYENIDTRYTSQKRRLNRAISTLLDEHPHLREKEGLTAEAEVVRYEIVGIKAAMERGIVSTEVGNRLLEETERRLEHIDDSQYALETEDESHDET</sequence>
<dbReference type="GO" id="GO:0051453">
    <property type="term" value="P:regulation of intracellular pH"/>
    <property type="evidence" value="ECO:0007669"/>
    <property type="project" value="TreeGrafter"/>
</dbReference>
<dbReference type="eggNOG" id="arCOG01961">
    <property type="taxonomic scope" value="Archaea"/>
</dbReference>
<dbReference type="Proteomes" id="UP000003751">
    <property type="component" value="Unassembled WGS sequence"/>
</dbReference>
<evidence type="ECO:0000256" key="7">
    <source>
        <dbReference type="ARBA" id="ARBA00023053"/>
    </source>
</evidence>
<evidence type="ECO:0000256" key="4">
    <source>
        <dbReference type="ARBA" id="ARBA00022475"/>
    </source>
</evidence>
<feature type="transmembrane region" description="Helical" evidence="11">
    <location>
        <begin position="203"/>
        <end position="224"/>
    </location>
</feature>
<reference evidence="14" key="2">
    <citation type="submission" date="2016-11" db="EMBL/GenBank/DDBJ databases">
        <authorList>
            <person name="Jaros S."/>
            <person name="Januszkiewicz K."/>
            <person name="Wedrychowicz H."/>
        </authorList>
    </citation>
    <scope>NUCLEOTIDE SEQUENCE [LARGE SCALE GENOMIC DNA]</scope>
    <source>
        <strain evidence="14">DX253</strain>
    </source>
</reference>
<feature type="transmembrane region" description="Helical" evidence="11">
    <location>
        <begin position="323"/>
        <end position="345"/>
    </location>
</feature>
<dbReference type="STRING" id="797209.GCA_000376445_03394"/>
<dbReference type="OrthoDB" id="11709at2157"/>
<evidence type="ECO:0000256" key="9">
    <source>
        <dbReference type="ARBA" id="ARBA00023136"/>
    </source>
</evidence>
<dbReference type="InterPro" id="IPR018422">
    <property type="entry name" value="Cation/H_exchanger_CPA1"/>
</dbReference>
<evidence type="ECO:0000256" key="6">
    <source>
        <dbReference type="ARBA" id="ARBA00022989"/>
    </source>
</evidence>
<protein>
    <submittedName>
        <fullName evidence="13">Na+/H+ antiporter</fullName>
    </submittedName>
    <submittedName>
        <fullName evidence="14">Sodium/proton antiporter, CPA1 family</fullName>
    </submittedName>
</protein>
<name>E7QVP3_HALPU</name>
<keyword evidence="6 11" id="KW-1133">Transmembrane helix</keyword>
<dbReference type="Proteomes" id="UP000184203">
    <property type="component" value="Unassembled WGS sequence"/>
</dbReference>
<feature type="transmembrane region" description="Helical" evidence="11">
    <location>
        <begin position="121"/>
        <end position="145"/>
    </location>
</feature>
<keyword evidence="9 11" id="KW-0472">Membrane</keyword>
<dbReference type="GO" id="GO:0005886">
    <property type="term" value="C:plasma membrane"/>
    <property type="evidence" value="ECO:0007669"/>
    <property type="project" value="UniProtKB-SubCell"/>
</dbReference>
<feature type="transmembrane region" description="Helical" evidence="11">
    <location>
        <begin position="288"/>
        <end position="311"/>
    </location>
</feature>
<dbReference type="Pfam" id="PF00999">
    <property type="entry name" value="Na_H_Exchanger"/>
    <property type="match status" value="1"/>
</dbReference>
<evidence type="ECO:0000313" key="13">
    <source>
        <dbReference type="EMBL" id="EFW91306.1"/>
    </source>
</evidence>
<gene>
    <name evidence="14" type="ORF">SAMN05444342_3030</name>
    <name evidence="13" type="ORF">ZOD2009_14396</name>
</gene>
<evidence type="ECO:0000256" key="2">
    <source>
        <dbReference type="ARBA" id="ARBA00022448"/>
    </source>
</evidence>
<keyword evidence="16" id="KW-1185">Reference proteome</keyword>
<organism evidence="13 15">
    <name type="scientific">Haladaptatus paucihalophilus DX253</name>
    <dbReference type="NCBI Taxonomy" id="797209"/>
    <lineage>
        <taxon>Archaea</taxon>
        <taxon>Methanobacteriati</taxon>
        <taxon>Methanobacteriota</taxon>
        <taxon>Stenosarchaea group</taxon>
        <taxon>Halobacteria</taxon>
        <taxon>Halobacteriales</taxon>
        <taxon>Haladaptataceae</taxon>
        <taxon>Haladaptatus</taxon>
    </lineage>
</organism>
<feature type="transmembrane region" description="Helical" evidence="11">
    <location>
        <begin position="259"/>
        <end position="276"/>
    </location>
</feature>
<keyword evidence="10" id="KW-0739">Sodium transport</keyword>
<dbReference type="Gene3D" id="6.10.140.1330">
    <property type="match status" value="1"/>
</dbReference>
<reference evidence="16" key="3">
    <citation type="submission" date="2016-11" db="EMBL/GenBank/DDBJ databases">
        <authorList>
            <person name="Varghese N."/>
            <person name="Submissions S."/>
        </authorList>
    </citation>
    <scope>NUCLEOTIDE SEQUENCE [LARGE SCALE GENOMIC DNA]</scope>
    <source>
        <strain evidence="16">DX253</strain>
    </source>
</reference>
<feature type="transmembrane region" description="Helical" evidence="11">
    <location>
        <begin position="166"/>
        <end position="183"/>
    </location>
</feature>
<feature type="transmembrane region" description="Helical" evidence="11">
    <location>
        <begin position="390"/>
        <end position="408"/>
    </location>
</feature>
<evidence type="ECO:0000256" key="5">
    <source>
        <dbReference type="ARBA" id="ARBA00022692"/>
    </source>
</evidence>